<keyword evidence="6" id="KW-0378">Hydrolase</keyword>
<accession>A0A2G9UIM1</accession>
<dbReference type="FunFam" id="3.40.630.10:FF:000020">
    <property type="entry name" value="Carboxypeptidase D"/>
    <property type="match status" value="1"/>
</dbReference>
<comment type="similarity">
    <text evidence="2 9">Belongs to the peptidase M14 family.</text>
</comment>
<keyword evidence="8" id="KW-0325">Glycoprotein</keyword>
<evidence type="ECO:0000256" key="3">
    <source>
        <dbReference type="ARBA" id="ARBA00022645"/>
    </source>
</evidence>
<comment type="cofactor">
    <cofactor evidence="1">
        <name>Zn(2+)</name>
        <dbReference type="ChEBI" id="CHEBI:29105"/>
    </cofactor>
</comment>
<name>A0A2G9UIM1_TELCI</name>
<dbReference type="SUPFAM" id="SSF53187">
    <property type="entry name" value="Zn-dependent exopeptidases"/>
    <property type="match status" value="1"/>
</dbReference>
<dbReference type="GO" id="GO:0005615">
    <property type="term" value="C:extracellular space"/>
    <property type="evidence" value="ECO:0007669"/>
    <property type="project" value="TreeGrafter"/>
</dbReference>
<dbReference type="CDD" id="cd03858">
    <property type="entry name" value="M14_CP_N-E_like"/>
    <property type="match status" value="1"/>
</dbReference>
<dbReference type="SMART" id="SM00631">
    <property type="entry name" value="Zn_pept"/>
    <property type="match status" value="1"/>
</dbReference>
<evidence type="ECO:0000313" key="12">
    <source>
        <dbReference type="Proteomes" id="UP000230423"/>
    </source>
</evidence>
<keyword evidence="7" id="KW-0862">Zinc</keyword>
<gene>
    <name evidence="11" type="ORF">TELCIR_08597</name>
</gene>
<dbReference type="Gene3D" id="3.40.630.10">
    <property type="entry name" value="Zn peptidases"/>
    <property type="match status" value="1"/>
</dbReference>
<evidence type="ECO:0000256" key="7">
    <source>
        <dbReference type="ARBA" id="ARBA00022833"/>
    </source>
</evidence>
<dbReference type="InterPro" id="IPR057247">
    <property type="entry name" value="CARBOXYPEPT_ZN_2"/>
</dbReference>
<keyword evidence="4" id="KW-0645">Protease</keyword>
<evidence type="ECO:0000313" key="11">
    <source>
        <dbReference type="EMBL" id="PIO69572.1"/>
    </source>
</evidence>
<dbReference type="GO" id="GO:0004181">
    <property type="term" value="F:metallocarboxypeptidase activity"/>
    <property type="evidence" value="ECO:0007669"/>
    <property type="project" value="InterPro"/>
</dbReference>
<dbReference type="AlphaFoldDB" id="A0A2G9UIM1"/>
<dbReference type="Pfam" id="PF00246">
    <property type="entry name" value="Peptidase_M14"/>
    <property type="match status" value="1"/>
</dbReference>
<dbReference type="EMBL" id="KZ346601">
    <property type="protein sequence ID" value="PIO69572.1"/>
    <property type="molecule type" value="Genomic_DNA"/>
</dbReference>
<keyword evidence="12" id="KW-1185">Reference proteome</keyword>
<reference evidence="11 12" key="1">
    <citation type="submission" date="2015-09" db="EMBL/GenBank/DDBJ databases">
        <title>Draft genome of the parasitic nematode Teladorsagia circumcincta isolate WARC Sus (inbred).</title>
        <authorList>
            <person name="Mitreva M."/>
        </authorList>
    </citation>
    <scope>NUCLEOTIDE SEQUENCE [LARGE SCALE GENOMIC DNA]</scope>
    <source>
        <strain evidence="11 12">S</strain>
    </source>
</reference>
<evidence type="ECO:0000256" key="6">
    <source>
        <dbReference type="ARBA" id="ARBA00022801"/>
    </source>
</evidence>
<dbReference type="PANTHER" id="PTHR11532:SF73">
    <property type="entry name" value="CARBOXYPEPTIDASE D"/>
    <property type="match status" value="1"/>
</dbReference>
<keyword evidence="3 11" id="KW-0121">Carboxypeptidase</keyword>
<dbReference type="GO" id="GO:0006518">
    <property type="term" value="P:peptide metabolic process"/>
    <property type="evidence" value="ECO:0007669"/>
    <property type="project" value="TreeGrafter"/>
</dbReference>
<dbReference type="PRINTS" id="PR00765">
    <property type="entry name" value="CRBOXYPTASEA"/>
</dbReference>
<feature type="non-terminal residue" evidence="11">
    <location>
        <position position="436"/>
    </location>
</feature>
<dbReference type="GO" id="GO:0008270">
    <property type="term" value="F:zinc ion binding"/>
    <property type="evidence" value="ECO:0007669"/>
    <property type="project" value="InterPro"/>
</dbReference>
<evidence type="ECO:0000256" key="1">
    <source>
        <dbReference type="ARBA" id="ARBA00001947"/>
    </source>
</evidence>
<feature type="active site" description="Proton donor/acceptor" evidence="9">
    <location>
        <position position="359"/>
    </location>
</feature>
<sequence>MWDELRQENACRFSTVQEEKIARIDRFKFVFRLARTMASFCWPIILLSFHLISNTQSYRSAEEVEKELMEKFEQQGDVYSREEVIKEIGEFEEPLLTHMNHTMMTNYLHALADAYPNLTHLYSIGSSVRGRQLWVLTISKYPRKHEIGVPEFKYIANMHGNEVSGRVFLLGLAWTLLHNYRTNGWIRNLVDTTRIHLLPTMNPDGYEIAYEGDEAGIYGRSNANNKDLNRNFPSRFPNYFPSEQLQPETVAVMKWTKSIPFILSASLHGGTTLVNYPFDDHPTRSASRRYSPSPDNELFVRLAYSYSKVHDRMNKQKTMFKSTSKKAEEHDGGTCRYIVSGGMQDWNYLHTNCFELTIELNCVKYPPRSELKALWDENKYPLLYFIKQIHKALRRPHSFHIIEKDAKIRREGVSVDGMCERNYGRLEGGVDGWALE</sequence>
<protein>
    <submittedName>
        <fullName evidence="11">Zinc carboxypeptidase</fullName>
    </submittedName>
</protein>
<evidence type="ECO:0000256" key="5">
    <source>
        <dbReference type="ARBA" id="ARBA00022723"/>
    </source>
</evidence>
<evidence type="ECO:0000259" key="10">
    <source>
        <dbReference type="PROSITE" id="PS52035"/>
    </source>
</evidence>
<dbReference type="Proteomes" id="UP000230423">
    <property type="component" value="Unassembled WGS sequence"/>
</dbReference>
<evidence type="ECO:0000256" key="2">
    <source>
        <dbReference type="ARBA" id="ARBA00005988"/>
    </source>
</evidence>
<feature type="domain" description="Peptidase M14" evidence="10">
    <location>
        <begin position="97"/>
        <end position="389"/>
    </location>
</feature>
<organism evidence="11 12">
    <name type="scientific">Teladorsagia circumcincta</name>
    <name type="common">Brown stomach worm</name>
    <name type="synonym">Ostertagia circumcincta</name>
    <dbReference type="NCBI Taxonomy" id="45464"/>
    <lineage>
        <taxon>Eukaryota</taxon>
        <taxon>Metazoa</taxon>
        <taxon>Ecdysozoa</taxon>
        <taxon>Nematoda</taxon>
        <taxon>Chromadorea</taxon>
        <taxon>Rhabditida</taxon>
        <taxon>Rhabditina</taxon>
        <taxon>Rhabditomorpha</taxon>
        <taxon>Strongyloidea</taxon>
        <taxon>Trichostrongylidae</taxon>
        <taxon>Teladorsagia</taxon>
    </lineage>
</organism>
<evidence type="ECO:0000256" key="9">
    <source>
        <dbReference type="PROSITE-ProRule" id="PRU01379"/>
    </source>
</evidence>
<proteinExistence type="inferred from homology"/>
<dbReference type="OrthoDB" id="10249045at2759"/>
<dbReference type="PROSITE" id="PS52035">
    <property type="entry name" value="PEPTIDASE_M14"/>
    <property type="match status" value="1"/>
</dbReference>
<dbReference type="InterPro" id="IPR000834">
    <property type="entry name" value="Peptidase_M14"/>
</dbReference>
<dbReference type="InterPro" id="IPR050753">
    <property type="entry name" value="Peptidase_M14_domain"/>
</dbReference>
<evidence type="ECO:0000256" key="8">
    <source>
        <dbReference type="ARBA" id="ARBA00023180"/>
    </source>
</evidence>
<keyword evidence="5" id="KW-0479">Metal-binding</keyword>
<dbReference type="GO" id="GO:0016485">
    <property type="term" value="P:protein processing"/>
    <property type="evidence" value="ECO:0007669"/>
    <property type="project" value="TreeGrafter"/>
</dbReference>
<dbReference type="PROSITE" id="PS00133">
    <property type="entry name" value="CARBOXYPEPT_ZN_2"/>
    <property type="match status" value="1"/>
</dbReference>
<evidence type="ECO:0000256" key="4">
    <source>
        <dbReference type="ARBA" id="ARBA00022670"/>
    </source>
</evidence>
<dbReference type="PANTHER" id="PTHR11532">
    <property type="entry name" value="PROTEASE M14 CARBOXYPEPTIDASE"/>
    <property type="match status" value="1"/>
</dbReference>